<proteinExistence type="inferred from homology"/>
<evidence type="ECO:0000313" key="7">
    <source>
        <dbReference type="EMBL" id="MBK1818475.1"/>
    </source>
</evidence>
<keyword evidence="8" id="KW-1185">Reference proteome</keyword>
<dbReference type="PANTHER" id="PTHR30563:SF0">
    <property type="entry name" value="DNA RECOMBINATION PROTEIN RMUC"/>
    <property type="match status" value="1"/>
</dbReference>
<evidence type="ECO:0000256" key="5">
    <source>
        <dbReference type="SAM" id="Coils"/>
    </source>
</evidence>
<protein>
    <submittedName>
        <fullName evidence="7">DNA recombination protein RmuC</fullName>
    </submittedName>
</protein>
<dbReference type="AlphaFoldDB" id="A0A934RAF7"/>
<feature type="region of interest" description="Disordered" evidence="6">
    <location>
        <begin position="502"/>
        <end position="526"/>
    </location>
</feature>
<keyword evidence="4" id="KW-0233">DNA recombination</keyword>
<gene>
    <name evidence="7" type="primary">rmuC</name>
    <name evidence="7" type="ORF">JIN84_22845</name>
</gene>
<dbReference type="GO" id="GO:0006310">
    <property type="term" value="P:DNA recombination"/>
    <property type="evidence" value="ECO:0007669"/>
    <property type="project" value="UniProtKB-KW"/>
</dbReference>
<dbReference type="RefSeq" id="WP_200353420.1">
    <property type="nucleotide sequence ID" value="NZ_BAABHZ010000002.1"/>
</dbReference>
<accession>A0A934RAF7</accession>
<evidence type="ECO:0000256" key="1">
    <source>
        <dbReference type="ARBA" id="ARBA00003416"/>
    </source>
</evidence>
<name>A0A934RAF7_9BACT</name>
<evidence type="ECO:0000313" key="8">
    <source>
        <dbReference type="Proteomes" id="UP000600139"/>
    </source>
</evidence>
<sequence length="526" mass="57208">MPPELAPYIPQIISALAGLFIGWILTRLVASGRISAAAERLKSEERRAAEIEARLANSTSEAQRNEQEAQTFRNQLTELRARLDSEIKAAAEKQAILERAETKLTDTFKALSADALRSSSEQFLHLAKSSLATQTEEAKGEIEMRKLAIETLVKPMAESLGKFEMRIGEIEKSREGAYSELREQVRALGEGQLGLQRETASLVKALRQPTGRGQWGEIQLRRVVELAGMQEHCDFELQHTATTDEGKKLRPDLVVRLPGGKTIVVDSKTPMDGYLDALEANDDVTREEALHRHARQVRTHIQQLSSKNYAAQFAQTPEFTVLFLPSESFFAAALQSDPGLIERGVDQGVILATPTTLIALLRAVSYGWRQESIAENAREISLLGRTLHERLAKLAEHFSKVGRSLGNAVEQYNSAVGSLETRVLATARKFEELKATPEAATIPHVEPINSLPRGLQGSSGAPPAALAALALASKVAASHQEPAPVALDSATADDILSPAMNDDFTFVPDPPASARNAAADLRSALG</sequence>
<dbReference type="InterPro" id="IPR003798">
    <property type="entry name" value="DNA_recombination_RmuC"/>
</dbReference>
<keyword evidence="3 5" id="KW-0175">Coiled coil</keyword>
<dbReference type="EMBL" id="JAENIK010000013">
    <property type="protein sequence ID" value="MBK1818475.1"/>
    <property type="molecule type" value="Genomic_DNA"/>
</dbReference>
<feature type="coiled-coil region" evidence="5">
    <location>
        <begin position="34"/>
        <end position="100"/>
    </location>
</feature>
<comment type="caution">
    <text evidence="7">The sequence shown here is derived from an EMBL/GenBank/DDBJ whole genome shotgun (WGS) entry which is preliminary data.</text>
</comment>
<dbReference type="PANTHER" id="PTHR30563">
    <property type="entry name" value="DNA RECOMBINATION PROTEIN RMUC"/>
    <property type="match status" value="1"/>
</dbReference>
<evidence type="ECO:0000256" key="3">
    <source>
        <dbReference type="ARBA" id="ARBA00023054"/>
    </source>
</evidence>
<comment type="function">
    <text evidence="1">Involved in DNA recombination.</text>
</comment>
<evidence type="ECO:0000256" key="4">
    <source>
        <dbReference type="ARBA" id="ARBA00023172"/>
    </source>
</evidence>
<dbReference type="Pfam" id="PF02646">
    <property type="entry name" value="RmuC"/>
    <property type="match status" value="1"/>
</dbReference>
<organism evidence="7 8">
    <name type="scientific">Luteolibacter yonseiensis</name>
    <dbReference type="NCBI Taxonomy" id="1144680"/>
    <lineage>
        <taxon>Bacteria</taxon>
        <taxon>Pseudomonadati</taxon>
        <taxon>Verrucomicrobiota</taxon>
        <taxon>Verrucomicrobiia</taxon>
        <taxon>Verrucomicrobiales</taxon>
        <taxon>Verrucomicrobiaceae</taxon>
        <taxon>Luteolibacter</taxon>
    </lineage>
</organism>
<dbReference type="Proteomes" id="UP000600139">
    <property type="component" value="Unassembled WGS sequence"/>
</dbReference>
<comment type="similarity">
    <text evidence="2">Belongs to the RmuC family.</text>
</comment>
<evidence type="ECO:0000256" key="6">
    <source>
        <dbReference type="SAM" id="MobiDB-lite"/>
    </source>
</evidence>
<reference evidence="7" key="1">
    <citation type="submission" date="2021-01" db="EMBL/GenBank/DDBJ databases">
        <title>Modified the classification status of verrucomicrobia.</title>
        <authorList>
            <person name="Feng X."/>
        </authorList>
    </citation>
    <scope>NUCLEOTIDE SEQUENCE</scope>
    <source>
        <strain evidence="7">JCM 18052</strain>
    </source>
</reference>
<evidence type="ECO:0000256" key="2">
    <source>
        <dbReference type="ARBA" id="ARBA00009840"/>
    </source>
</evidence>